<gene>
    <name evidence="1" type="ORF">JTBB02_V1_30008</name>
</gene>
<organism evidence="1">
    <name type="scientific">uncultured Woeseiaceae bacterium</name>
    <dbReference type="NCBI Taxonomy" id="1983305"/>
    <lineage>
        <taxon>Bacteria</taxon>
        <taxon>Pseudomonadati</taxon>
        <taxon>Pseudomonadota</taxon>
        <taxon>Gammaproteobacteria</taxon>
        <taxon>Woeseiales</taxon>
        <taxon>Woeseiaceae</taxon>
        <taxon>environmental samples</taxon>
    </lineage>
</organism>
<dbReference type="Gene3D" id="1.10.405.10">
    <property type="entry name" value="Guanine Nucleotide Dissociation Inhibitor, domain 1"/>
    <property type="match status" value="1"/>
</dbReference>
<dbReference type="Gene3D" id="3.90.660.10">
    <property type="match status" value="1"/>
</dbReference>
<dbReference type="PROSITE" id="PS51318">
    <property type="entry name" value="TAT"/>
    <property type="match status" value="1"/>
</dbReference>
<accession>A0A7D9H355</accession>
<protein>
    <recommendedName>
        <fullName evidence="2">Tat pathway signal sequence domain protein</fullName>
    </recommendedName>
</protein>
<dbReference type="AlphaFoldDB" id="A0A7D9H355"/>
<proteinExistence type="predicted"/>
<dbReference type="Gene3D" id="3.50.50.60">
    <property type="entry name" value="FAD/NAD(P)-binding domain"/>
    <property type="match status" value="1"/>
</dbReference>
<dbReference type="InterPro" id="IPR006311">
    <property type="entry name" value="TAT_signal"/>
</dbReference>
<dbReference type="EMBL" id="LR633966">
    <property type="protein sequence ID" value="VUX54910.1"/>
    <property type="molecule type" value="Genomic_DNA"/>
</dbReference>
<reference evidence="1" key="1">
    <citation type="submission" date="2019-07" db="EMBL/GenBank/DDBJ databases">
        <authorList>
            <person name="Weber M."/>
            <person name="Kostadinov I."/>
            <person name="Kostadinov D I."/>
        </authorList>
    </citation>
    <scope>NUCLEOTIDE SEQUENCE</scope>
    <source>
        <strain evidence="1">Gfbio:sag-sample-b02:053724c1-46a9-4a36-b237-ea2bf867836b</strain>
    </source>
</reference>
<sequence length="625" mass="67927">MKYKITRRDFLNGIAIGTGASLLAPAELFAQAGTTAPGESFDYYPPTLTGMRGNHPGSFEVSHALAWNGEKPAEYRKLDEHYDLVIVGAGVSGLATAWFYRKKMGPDAKILLLDNHDDFGGHAKRNEFHQDGRMLLGIGGSVNLESPGDYSEVARGLLDDLGIDLDAMKSNIDEFALLDSSADTALALLGPDGHVTVGGNWTQLMLGIGNYESAVRALPLPASEQDKLVELIGGDRDYLDDLSQSEKYAYVESVSYAQFLTERVGLAEETIPMFYPIPKLMGGPAASRYSVIEAFYLGCPGVQGMGWLGELAEQLLAGITDGYQSLYFPDGNASVARLLVHKLIPAVAPDAQGFSDIATSRFDYGALDRDDQAVRLRLNSTVVGVRETGNNRVTVDYVREGNAVSVTGNHCVLACYNGAIPYICPQLPESQKEALRYGVKVPLVMTNVLVENGHAFSKLGVSQVTCPDDPYVVVTVPPPTTTGGHQPPRGPDDPMVIYMLGVPSVEPTGKETSRELLTIARHKVYATTFDTYEQEIRDQLQGLLGEHGFNHETDIKAITVNRWPHGYAYEYMSLDDPDWAEGQAPHEIGRAQFGRISIANSDAEGRAYLDAAIDAGWRAVEEQTV</sequence>
<dbReference type="SUPFAM" id="SSF51905">
    <property type="entry name" value="FAD/NAD(P)-binding domain"/>
    <property type="match status" value="1"/>
</dbReference>
<dbReference type="InterPro" id="IPR036188">
    <property type="entry name" value="FAD/NAD-bd_sf"/>
</dbReference>
<evidence type="ECO:0000313" key="1">
    <source>
        <dbReference type="EMBL" id="VUX54910.1"/>
    </source>
</evidence>
<name>A0A7D9H355_9GAMM</name>
<dbReference type="Pfam" id="PF13450">
    <property type="entry name" value="NAD_binding_8"/>
    <property type="match status" value="1"/>
</dbReference>
<evidence type="ECO:0008006" key="2">
    <source>
        <dbReference type="Google" id="ProtNLM"/>
    </source>
</evidence>